<gene>
    <name evidence="1" type="ORF">SAMN02745941_00730</name>
</gene>
<proteinExistence type="predicted"/>
<evidence type="ECO:0000313" key="1">
    <source>
        <dbReference type="EMBL" id="SHH69166.1"/>
    </source>
</evidence>
<reference evidence="1 2" key="1">
    <citation type="submission" date="2016-11" db="EMBL/GenBank/DDBJ databases">
        <authorList>
            <person name="Jaros S."/>
            <person name="Januszkiewicz K."/>
            <person name="Wedrychowicz H."/>
        </authorList>
    </citation>
    <scope>NUCLEOTIDE SEQUENCE [LARGE SCALE GENOMIC DNA]</scope>
    <source>
        <strain evidence="1 2">DSM 6191</strain>
    </source>
</reference>
<dbReference type="EMBL" id="FQXU01000003">
    <property type="protein sequence ID" value="SHH69166.1"/>
    <property type="molecule type" value="Genomic_DNA"/>
</dbReference>
<dbReference type="AlphaFoldDB" id="A0A1M5V1W5"/>
<protein>
    <submittedName>
        <fullName evidence="1">Uncharacterized protein</fullName>
    </submittedName>
</protein>
<dbReference type="Proteomes" id="UP000184241">
    <property type="component" value="Unassembled WGS sequence"/>
</dbReference>
<name>A0A1M5V1W5_9CLOT</name>
<evidence type="ECO:0000313" key="2">
    <source>
        <dbReference type="Proteomes" id="UP000184241"/>
    </source>
</evidence>
<accession>A0A1M5V1W5</accession>
<sequence length="84" mass="9932">MMATLEEHEKSMTIYYSKRTGEITSFSSGIQDMSFFGDNKEDYKIIWDFIILEKDNYVLENRGKFKVIDGIVKLKEFVDLSKYL</sequence>
<organism evidence="1 2">
    <name type="scientific">Clostridium intestinale DSM 6191</name>
    <dbReference type="NCBI Taxonomy" id="1121320"/>
    <lineage>
        <taxon>Bacteria</taxon>
        <taxon>Bacillati</taxon>
        <taxon>Bacillota</taxon>
        <taxon>Clostridia</taxon>
        <taxon>Eubacteriales</taxon>
        <taxon>Clostridiaceae</taxon>
        <taxon>Clostridium</taxon>
    </lineage>
</organism>